<sequence>MIRTDSIDAAPVEDIVEYEIKRFNTGFLDEPKTVFQGPPTDALDEAWSDLYERGVSYLLPDEANRLVDRTIVAPGSKVYIGGLDVFHQLHCLDMIRMAAYPKRYPPGHHPAVLHKRSGTMAHPNITDTEHLRHCINSIRQSLMCSSDISVNVFYNPRKESRPFPRFDQLHTCRNFDKLRAWAFGRTTAVWRE</sequence>
<dbReference type="PANTHER" id="PTHR33365:SF4">
    <property type="entry name" value="CYCLOCHLOROTINE BIOSYNTHESIS PROTEIN O"/>
    <property type="match status" value="1"/>
</dbReference>
<evidence type="ECO:0000256" key="1">
    <source>
        <dbReference type="ARBA" id="ARBA00004685"/>
    </source>
</evidence>
<dbReference type="PANTHER" id="PTHR33365">
    <property type="entry name" value="YALI0B05434P"/>
    <property type="match status" value="1"/>
</dbReference>
<dbReference type="EMBL" id="MU154613">
    <property type="protein sequence ID" value="KAF9491713.1"/>
    <property type="molecule type" value="Genomic_DNA"/>
</dbReference>
<evidence type="ECO:0000256" key="2">
    <source>
        <dbReference type="ARBA" id="ARBA00035112"/>
    </source>
</evidence>
<dbReference type="GO" id="GO:0043386">
    <property type="term" value="P:mycotoxin biosynthetic process"/>
    <property type="evidence" value="ECO:0007669"/>
    <property type="project" value="InterPro"/>
</dbReference>
<dbReference type="AlphaFoldDB" id="A0A9P5ZR99"/>
<dbReference type="OrthoDB" id="3687641at2759"/>
<protein>
    <recommendedName>
        <fullName evidence="5">Cyclochlorotine biosynthesis protein O</fullName>
    </recommendedName>
</protein>
<proteinExistence type="inferred from homology"/>
<accession>A0A9P5ZR99</accession>
<evidence type="ECO:0000313" key="3">
    <source>
        <dbReference type="EMBL" id="KAF9491713.1"/>
    </source>
</evidence>
<reference evidence="3" key="1">
    <citation type="submission" date="2020-11" db="EMBL/GenBank/DDBJ databases">
        <authorList>
            <consortium name="DOE Joint Genome Institute"/>
            <person name="Ahrendt S."/>
            <person name="Riley R."/>
            <person name="Andreopoulos W."/>
            <person name="Labutti K."/>
            <person name="Pangilinan J."/>
            <person name="Ruiz-Duenas F.J."/>
            <person name="Barrasa J.M."/>
            <person name="Sanchez-Garcia M."/>
            <person name="Camarero S."/>
            <person name="Miyauchi S."/>
            <person name="Serrano A."/>
            <person name="Linde D."/>
            <person name="Babiker R."/>
            <person name="Drula E."/>
            <person name="Ayuso-Fernandez I."/>
            <person name="Pacheco R."/>
            <person name="Padilla G."/>
            <person name="Ferreira P."/>
            <person name="Barriuso J."/>
            <person name="Kellner H."/>
            <person name="Castanera R."/>
            <person name="Alfaro M."/>
            <person name="Ramirez L."/>
            <person name="Pisabarro A.G."/>
            <person name="Kuo A."/>
            <person name="Tritt A."/>
            <person name="Lipzen A."/>
            <person name="He G."/>
            <person name="Yan M."/>
            <person name="Ng V."/>
            <person name="Cullen D."/>
            <person name="Martin F."/>
            <person name="Rosso M.-N."/>
            <person name="Henrissat B."/>
            <person name="Hibbett D."/>
            <person name="Martinez A.T."/>
            <person name="Grigoriev I.V."/>
        </authorList>
    </citation>
    <scope>NUCLEOTIDE SEQUENCE</scope>
    <source>
        <strain evidence="3">ATCC 90797</strain>
    </source>
</reference>
<comment type="caution">
    <text evidence="3">The sequence shown here is derived from an EMBL/GenBank/DDBJ whole genome shotgun (WGS) entry which is preliminary data.</text>
</comment>
<comment type="pathway">
    <text evidence="1">Mycotoxin biosynthesis.</text>
</comment>
<name>A0A9P5ZR99_PLEER</name>
<evidence type="ECO:0000313" key="4">
    <source>
        <dbReference type="Proteomes" id="UP000807025"/>
    </source>
</evidence>
<comment type="similarity">
    <text evidence="2">Belongs to the ustYa family.</text>
</comment>
<gene>
    <name evidence="3" type="ORF">BDN71DRAFT_1397844</name>
</gene>
<dbReference type="Pfam" id="PF11807">
    <property type="entry name" value="UstYa"/>
    <property type="match status" value="1"/>
</dbReference>
<evidence type="ECO:0008006" key="5">
    <source>
        <dbReference type="Google" id="ProtNLM"/>
    </source>
</evidence>
<organism evidence="3 4">
    <name type="scientific">Pleurotus eryngii</name>
    <name type="common">Boletus of the steppes</name>
    <dbReference type="NCBI Taxonomy" id="5323"/>
    <lineage>
        <taxon>Eukaryota</taxon>
        <taxon>Fungi</taxon>
        <taxon>Dikarya</taxon>
        <taxon>Basidiomycota</taxon>
        <taxon>Agaricomycotina</taxon>
        <taxon>Agaricomycetes</taxon>
        <taxon>Agaricomycetidae</taxon>
        <taxon>Agaricales</taxon>
        <taxon>Pleurotineae</taxon>
        <taxon>Pleurotaceae</taxon>
        <taxon>Pleurotus</taxon>
    </lineage>
</organism>
<dbReference type="Proteomes" id="UP000807025">
    <property type="component" value="Unassembled WGS sequence"/>
</dbReference>
<keyword evidence="4" id="KW-1185">Reference proteome</keyword>
<dbReference type="InterPro" id="IPR021765">
    <property type="entry name" value="UstYa-like"/>
</dbReference>